<evidence type="ECO:0000313" key="1">
    <source>
        <dbReference type="EMBL" id="GIJ86578.1"/>
    </source>
</evidence>
<comment type="caution">
    <text evidence="1">The sequence shown here is derived from an EMBL/GenBank/DDBJ whole genome shotgun (WGS) entry which is preliminary data.</text>
</comment>
<evidence type="ECO:0008006" key="3">
    <source>
        <dbReference type="Google" id="ProtNLM"/>
    </source>
</evidence>
<accession>A0A9P3BCD0</accession>
<proteinExistence type="predicted"/>
<organism evidence="1 2">
    <name type="scientific">Aspergillus pseudoviridinutans</name>
    <dbReference type="NCBI Taxonomy" id="1517512"/>
    <lineage>
        <taxon>Eukaryota</taxon>
        <taxon>Fungi</taxon>
        <taxon>Dikarya</taxon>
        <taxon>Ascomycota</taxon>
        <taxon>Pezizomycotina</taxon>
        <taxon>Eurotiomycetes</taxon>
        <taxon>Eurotiomycetidae</taxon>
        <taxon>Eurotiales</taxon>
        <taxon>Aspergillaceae</taxon>
        <taxon>Aspergillus</taxon>
        <taxon>Aspergillus subgen. Fumigati</taxon>
    </lineage>
</organism>
<dbReference type="EMBL" id="BHVY01000004">
    <property type="protein sequence ID" value="GIJ86578.1"/>
    <property type="molecule type" value="Genomic_DNA"/>
</dbReference>
<keyword evidence="2" id="KW-1185">Reference proteome</keyword>
<dbReference type="GeneID" id="67004078"/>
<evidence type="ECO:0000313" key="2">
    <source>
        <dbReference type="Proteomes" id="UP001043456"/>
    </source>
</evidence>
<dbReference type="OrthoDB" id="4358152at2759"/>
<reference evidence="1 2" key="1">
    <citation type="submission" date="2018-10" db="EMBL/GenBank/DDBJ databases">
        <title>Pan-genome distribution and transcriptional activeness of fungal secondary metabolism genes in Aspergillus section Fumigati.</title>
        <authorList>
            <person name="Takahashi H."/>
            <person name="Umemura M."/>
            <person name="Ninomiya A."/>
            <person name="Kusuya Y."/>
            <person name="Urayama S."/>
            <person name="Shimizu M."/>
            <person name="Watanabe A."/>
            <person name="Kamei K."/>
            <person name="Yaguchi T."/>
            <person name="Hagiwara D."/>
        </authorList>
    </citation>
    <scope>NUCLEOTIDE SEQUENCE [LARGE SCALE GENOMIC DNA]</scope>
    <source>
        <strain evidence="1 2">IFM 55266</strain>
    </source>
</reference>
<name>A0A9P3BCD0_9EURO</name>
<dbReference type="RefSeq" id="XP_043157324.1">
    <property type="nucleotide sequence ID" value="XM_043301389.1"/>
</dbReference>
<sequence>MEALNNLPAEILLSINAHAADWVSLESLLQVSPRIGELFSGDANTKAVPEAIYLVESILKKNPIMGHGLHRQFRMALGLRRPCFADTSLAEFMARDHSLLLTASPSLISPAMLKEMVIIAVNIQRLACACLSTLLARVGKVQPRRYEGYPVPEANIYRVTGTAQYEPRDAGPPSWIEEYRVYRALWHLQLYSDLSIAGARLNWPQGDLENWRTEVTDWDRVPPVVREELRTISECLESLYEVDGILRTTQSQVTSTDDGRPLISQLPNASQLRCSFDVWAPPSPPEIPDHEDGVPMDIWGQGLVSIDRNSMAGWFRAFQRRTGRHPAIHQGCSIQDARPWRGLGMPIWDLWRLYCLGLWSARYPRGRRPGPIPAPDGSEVPEGDYPFGGDTGLDYRVSVFMQARTQMEIQECQQRVAEERFAKE</sequence>
<protein>
    <recommendedName>
        <fullName evidence="3">F-box domain-containing protein</fullName>
    </recommendedName>
</protein>
<dbReference type="Proteomes" id="UP001043456">
    <property type="component" value="Unassembled WGS sequence"/>
</dbReference>
<gene>
    <name evidence="1" type="ORF">Asppvi_005467</name>
</gene>
<dbReference type="AlphaFoldDB" id="A0A9P3BCD0"/>